<evidence type="ECO:0000313" key="7">
    <source>
        <dbReference type="EMBL" id="QGK70962.1"/>
    </source>
</evidence>
<dbReference type="EMBL" id="CP045929">
    <property type="protein sequence ID" value="QGK70962.1"/>
    <property type="molecule type" value="Genomic_DNA"/>
</dbReference>
<reference evidence="8" key="1">
    <citation type="submission" date="2019-11" db="EMBL/GenBank/DDBJ databases">
        <title>The complete genome sequence of Saccharopolyspora sp. E2A.</title>
        <authorList>
            <person name="Zhang G."/>
        </authorList>
    </citation>
    <scope>NUCLEOTIDE SEQUENCE [LARGE SCALE GENOMIC DNA]</scope>
    <source>
        <strain evidence="8">E2A</strain>
    </source>
</reference>
<dbReference type="CDD" id="cd02440">
    <property type="entry name" value="AdoMet_MTases"/>
    <property type="match status" value="1"/>
</dbReference>
<dbReference type="InterPro" id="IPR029063">
    <property type="entry name" value="SAM-dependent_MTases_sf"/>
</dbReference>
<dbReference type="KEGG" id="sace:GIY23_16855"/>
<dbReference type="AlphaFoldDB" id="A0A5Q3Q912"/>
<dbReference type="NCBIfam" id="TIGR02469">
    <property type="entry name" value="CbiT"/>
    <property type="match status" value="1"/>
</dbReference>
<evidence type="ECO:0000259" key="6">
    <source>
        <dbReference type="Pfam" id="PF00590"/>
    </source>
</evidence>
<dbReference type="InterPro" id="IPR014776">
    <property type="entry name" value="4pyrrole_Mease_sub2"/>
</dbReference>
<dbReference type="InterPro" id="IPR035996">
    <property type="entry name" value="4pyrrol_Methylase_sf"/>
</dbReference>
<dbReference type="InterPro" id="IPR006365">
    <property type="entry name" value="Cbl_synth_CobL"/>
</dbReference>
<dbReference type="PANTHER" id="PTHR43182">
    <property type="entry name" value="COBALT-PRECORRIN-6B C(15)-METHYLTRANSFERASE (DECARBOXYLATING)"/>
    <property type="match status" value="1"/>
</dbReference>
<dbReference type="Gene3D" id="3.30.950.10">
    <property type="entry name" value="Methyltransferase, Cobalt-precorrin-4 Transmethylase, Domain 2"/>
    <property type="match status" value="1"/>
</dbReference>
<dbReference type="InterPro" id="IPR014777">
    <property type="entry name" value="4pyrrole_Mease_sub1"/>
</dbReference>
<dbReference type="Gene3D" id="3.40.1010.10">
    <property type="entry name" value="Cobalt-precorrin-4 Transmethylase, Domain 1"/>
    <property type="match status" value="1"/>
</dbReference>
<keyword evidence="8" id="KW-1185">Reference proteome</keyword>
<dbReference type="SUPFAM" id="SSF53790">
    <property type="entry name" value="Tetrapyrrole methylase"/>
    <property type="match status" value="1"/>
</dbReference>
<dbReference type="NCBIfam" id="TIGR02467">
    <property type="entry name" value="CbiE"/>
    <property type="match status" value="1"/>
</dbReference>
<dbReference type="UniPathway" id="UPA00148"/>
<organism evidence="7 8">
    <name type="scientific">Allosaccharopolyspora coralli</name>
    <dbReference type="NCBI Taxonomy" id="2665642"/>
    <lineage>
        <taxon>Bacteria</taxon>
        <taxon>Bacillati</taxon>
        <taxon>Actinomycetota</taxon>
        <taxon>Actinomycetes</taxon>
        <taxon>Pseudonocardiales</taxon>
        <taxon>Pseudonocardiaceae</taxon>
        <taxon>Allosaccharopolyspora</taxon>
    </lineage>
</organism>
<comment type="pathway">
    <text evidence="1">Cofactor biosynthesis; adenosylcobalamin biosynthesis.</text>
</comment>
<evidence type="ECO:0000256" key="5">
    <source>
        <dbReference type="ARBA" id="ARBA00022691"/>
    </source>
</evidence>
<evidence type="ECO:0000256" key="2">
    <source>
        <dbReference type="ARBA" id="ARBA00022573"/>
    </source>
</evidence>
<dbReference type="InterPro" id="IPR012818">
    <property type="entry name" value="CbiE"/>
</dbReference>
<accession>A0A5Q3Q912</accession>
<protein>
    <submittedName>
        <fullName evidence="7">Precorrin-6y C5,15-methyltransferase (Decarboxylating) subunit CbiE</fullName>
    </submittedName>
</protein>
<evidence type="ECO:0000313" key="8">
    <source>
        <dbReference type="Proteomes" id="UP000371041"/>
    </source>
</evidence>
<dbReference type="PANTHER" id="PTHR43182:SF1">
    <property type="entry name" value="COBALT-PRECORRIN-7 C(5)-METHYLTRANSFERASE"/>
    <property type="match status" value="1"/>
</dbReference>
<proteinExistence type="predicted"/>
<evidence type="ECO:0000256" key="1">
    <source>
        <dbReference type="ARBA" id="ARBA00004953"/>
    </source>
</evidence>
<dbReference type="RefSeq" id="WP_154077539.1">
    <property type="nucleotide sequence ID" value="NZ_CP045929.1"/>
</dbReference>
<dbReference type="GO" id="GO:0009236">
    <property type="term" value="P:cobalamin biosynthetic process"/>
    <property type="evidence" value="ECO:0007669"/>
    <property type="project" value="UniProtKB-UniPathway"/>
</dbReference>
<dbReference type="Pfam" id="PF00590">
    <property type="entry name" value="TP_methylase"/>
    <property type="match status" value="1"/>
</dbReference>
<dbReference type="Proteomes" id="UP000371041">
    <property type="component" value="Chromosome"/>
</dbReference>
<dbReference type="SUPFAM" id="SSF53335">
    <property type="entry name" value="S-adenosyl-L-methionine-dependent methyltransferases"/>
    <property type="match status" value="1"/>
</dbReference>
<sequence>MSAAAIDVVGIGADGWGGLSPRAHSVVHAADVVMGSSRQLELIPDTGARRVPWPSPLLPALPGLLDEYADARVCVLASGDPMFHGIGSTLARIVGADRLRVLPHASSVSLACARLGWPLHEVEVLSAVGKPVAALHPSVHDGYRILVLSADETTPAAVASLLVARGYGGSRMSVLDRLGDATESVTTRTAREWGSHEATALNVIAVECRADAEARVLARTPGLPDDAFDHDGQLTKRTVRAVTLSTLEPVPGALLWDVGAGAGSIAIEWMRTHPSCSATAIEHREDRAARITRNAQELGVPGLQVVTGAAPDALHGLDRPDAVFVGGGVTTEGLFGSCWQALRPGGRIVINAVTVESEAVLAELRARYGGELYRLAVDHARSVGGFTGWERQMPVTQWTVRKSHEEGT</sequence>
<keyword evidence="4 7" id="KW-0808">Transferase</keyword>
<dbReference type="InterPro" id="IPR014008">
    <property type="entry name" value="Cbl_synth_MTase_CbiT"/>
</dbReference>
<evidence type="ECO:0000256" key="3">
    <source>
        <dbReference type="ARBA" id="ARBA00022603"/>
    </source>
</evidence>
<dbReference type="PIRSF" id="PIRSF036428">
    <property type="entry name" value="CobL"/>
    <property type="match status" value="1"/>
</dbReference>
<dbReference type="Gene3D" id="3.40.50.150">
    <property type="entry name" value="Vaccinia Virus protein VP39"/>
    <property type="match status" value="1"/>
</dbReference>
<dbReference type="CDD" id="cd11644">
    <property type="entry name" value="Precorrin-6Y-MT"/>
    <property type="match status" value="1"/>
</dbReference>
<keyword evidence="5" id="KW-0949">S-adenosyl-L-methionine</keyword>
<keyword evidence="2" id="KW-0169">Cobalamin biosynthesis</keyword>
<feature type="domain" description="Tetrapyrrole methylase" evidence="6">
    <location>
        <begin position="8"/>
        <end position="192"/>
    </location>
</feature>
<keyword evidence="3 7" id="KW-0489">Methyltransferase</keyword>
<dbReference type="GO" id="GO:0008276">
    <property type="term" value="F:protein methyltransferase activity"/>
    <property type="evidence" value="ECO:0007669"/>
    <property type="project" value="InterPro"/>
</dbReference>
<dbReference type="GO" id="GO:0032259">
    <property type="term" value="P:methylation"/>
    <property type="evidence" value="ECO:0007669"/>
    <property type="project" value="UniProtKB-KW"/>
</dbReference>
<name>A0A5Q3Q912_9PSEU</name>
<evidence type="ECO:0000256" key="4">
    <source>
        <dbReference type="ARBA" id="ARBA00022679"/>
    </source>
</evidence>
<gene>
    <name evidence="7" type="primary">cbiE</name>
    <name evidence="7" type="ORF">GIY23_16855</name>
</gene>
<dbReference type="InterPro" id="IPR000878">
    <property type="entry name" value="4pyrrol_Mease"/>
</dbReference>
<dbReference type="InterPro" id="IPR050714">
    <property type="entry name" value="Cobalamin_biosynth_MTase"/>
</dbReference>